<dbReference type="AlphaFoldDB" id="A0A372ZPU3"/>
<dbReference type="EMBL" id="QVIG01000001">
    <property type="protein sequence ID" value="RGD57918.1"/>
    <property type="molecule type" value="Genomic_DNA"/>
</dbReference>
<dbReference type="RefSeq" id="WP_117486618.1">
    <property type="nucleotide sequence ID" value="NZ_QVIG01000001.1"/>
</dbReference>
<dbReference type="Proteomes" id="UP000263377">
    <property type="component" value="Unassembled WGS sequence"/>
</dbReference>
<reference evidence="1 2" key="1">
    <citation type="submission" date="2018-08" db="EMBL/GenBank/DDBJ databases">
        <title>Diversity &amp; Physiological Properties of Lignin-Decomposing Actinobacteria from Soil.</title>
        <authorList>
            <person name="Roh S.G."/>
            <person name="Kim S.B."/>
        </authorList>
    </citation>
    <scope>NUCLEOTIDE SEQUENCE [LARGE SCALE GENOMIC DNA]</scope>
    <source>
        <strain evidence="1 2">MMS17-GH009</strain>
    </source>
</reference>
<gene>
    <name evidence="1" type="ORF">DR950_09050</name>
</gene>
<sequence length="247" mass="27442">MATEPDILDLNILCPPPGEGYLEVRPVVSGRDLLAELTLRNRESGGPRFIGSGPRYLLGRGGRLHATAVPQEVRLGVSGCGLEQCCSTLYVTVARDGEHVVWAGWRDPAERGFDLPEFRFAADQYEAEVLRAEADRGWEWPGAVVATLLEEGLRGREDWLARWECELEAVWASRLEPDRIDVILRHPPGREETALPWAQFSMILPISAEDPSDQAERLEARLTAGDPRATAELCGGYEPEQVGYPWP</sequence>
<organism evidence="1 2">
    <name type="scientific">Kitasatospora xanthocidica</name>
    <dbReference type="NCBI Taxonomy" id="83382"/>
    <lineage>
        <taxon>Bacteria</taxon>
        <taxon>Bacillati</taxon>
        <taxon>Actinomycetota</taxon>
        <taxon>Actinomycetes</taxon>
        <taxon>Kitasatosporales</taxon>
        <taxon>Streptomycetaceae</taxon>
        <taxon>Kitasatospora</taxon>
    </lineage>
</organism>
<keyword evidence="2" id="KW-1185">Reference proteome</keyword>
<proteinExistence type="predicted"/>
<evidence type="ECO:0000313" key="2">
    <source>
        <dbReference type="Proteomes" id="UP000263377"/>
    </source>
</evidence>
<evidence type="ECO:0000313" key="1">
    <source>
        <dbReference type="EMBL" id="RGD57918.1"/>
    </source>
</evidence>
<protein>
    <submittedName>
        <fullName evidence="1">Uncharacterized protein</fullName>
    </submittedName>
</protein>
<name>A0A372ZPU3_9ACTN</name>
<accession>A0A372ZPU3</accession>
<comment type="caution">
    <text evidence="1">The sequence shown here is derived from an EMBL/GenBank/DDBJ whole genome shotgun (WGS) entry which is preliminary data.</text>
</comment>